<dbReference type="Proteomes" id="UP000015530">
    <property type="component" value="Unassembled WGS sequence"/>
</dbReference>
<protein>
    <submittedName>
        <fullName evidence="1">Uncharacterized protein</fullName>
    </submittedName>
</protein>
<gene>
    <name evidence="1" type="ORF">CGLO_12362</name>
</gene>
<dbReference type="AlphaFoldDB" id="T0K610"/>
<name>T0K610_COLGC</name>
<evidence type="ECO:0000313" key="1">
    <source>
        <dbReference type="EMBL" id="EQB48408.1"/>
    </source>
</evidence>
<reference evidence="2" key="1">
    <citation type="journal article" date="2013" name="Mol. Plant Microbe Interact.">
        <title>Global aspects of pacC regulation of pathogenicity genes in Colletotrichum gloeosporioides as revealed by transcriptome analysis.</title>
        <authorList>
            <person name="Alkan N."/>
            <person name="Meng X."/>
            <person name="Friedlander G."/>
            <person name="Reuveni E."/>
            <person name="Sukno S."/>
            <person name="Sherman A."/>
            <person name="Thon M."/>
            <person name="Fluhr R."/>
            <person name="Prusky D."/>
        </authorList>
    </citation>
    <scope>NUCLEOTIDE SEQUENCE [LARGE SCALE GENOMIC DNA]</scope>
    <source>
        <strain evidence="2">Cg-14</strain>
    </source>
</reference>
<evidence type="ECO:0000313" key="2">
    <source>
        <dbReference type="Proteomes" id="UP000015530"/>
    </source>
</evidence>
<sequence length="47" mass="5168">MFQRSAAKLPFSPKSGMKVFPDGVGALHLAYEELKKKLASEGLFDAR</sequence>
<organism evidence="1 2">
    <name type="scientific">Colletotrichum gloeosporioides (strain Cg-14)</name>
    <name type="common">Anthracnose fungus</name>
    <name type="synonym">Glomerella cingulata</name>
    <dbReference type="NCBI Taxonomy" id="1237896"/>
    <lineage>
        <taxon>Eukaryota</taxon>
        <taxon>Fungi</taxon>
        <taxon>Dikarya</taxon>
        <taxon>Ascomycota</taxon>
        <taxon>Pezizomycotina</taxon>
        <taxon>Sordariomycetes</taxon>
        <taxon>Hypocreomycetidae</taxon>
        <taxon>Glomerellales</taxon>
        <taxon>Glomerellaceae</taxon>
        <taxon>Colletotrichum</taxon>
        <taxon>Colletotrichum gloeosporioides species complex</taxon>
    </lineage>
</organism>
<comment type="caution">
    <text evidence="1">The sequence shown here is derived from an EMBL/GenBank/DDBJ whole genome shotgun (WGS) entry which is preliminary data.</text>
</comment>
<dbReference type="HOGENOM" id="CLU_3175349_0_0_1"/>
<proteinExistence type="predicted"/>
<dbReference type="EMBL" id="AMYD01002632">
    <property type="protein sequence ID" value="EQB48408.1"/>
    <property type="molecule type" value="Genomic_DNA"/>
</dbReference>
<accession>T0K610</accession>